<dbReference type="Pfam" id="PF08332">
    <property type="entry name" value="CaMKII_AD"/>
    <property type="match status" value="1"/>
</dbReference>
<feature type="binding site" evidence="12">
    <location>
        <position position="42"/>
    </location>
    <ligand>
        <name>ATP</name>
        <dbReference type="ChEBI" id="CHEBI:30616"/>
    </ligand>
</feature>
<dbReference type="Proteomes" id="UP000001357">
    <property type="component" value="Unassembled WGS sequence"/>
</dbReference>
<dbReference type="SUPFAM" id="SSF54427">
    <property type="entry name" value="NTF2-like"/>
    <property type="match status" value="1"/>
</dbReference>
<dbReference type="InterPro" id="IPR017441">
    <property type="entry name" value="Protein_kinase_ATP_BS"/>
</dbReference>
<gene>
    <name evidence="14" type="ORF">MONBRDRAFT_32484</name>
</gene>
<dbReference type="EMBL" id="CH991551">
    <property type="protein sequence ID" value="EDQ89287.1"/>
    <property type="molecule type" value="Genomic_DNA"/>
</dbReference>
<dbReference type="GeneID" id="5891184"/>
<dbReference type="InterPro" id="IPR013543">
    <property type="entry name" value="Ca/CaM-dep_prot_kinase-assoc"/>
</dbReference>
<dbReference type="eggNOG" id="KOG0033">
    <property type="taxonomic scope" value="Eukaryota"/>
</dbReference>
<name>A9UZT1_MONBE</name>
<evidence type="ECO:0000256" key="4">
    <source>
        <dbReference type="ARBA" id="ARBA00022553"/>
    </source>
</evidence>
<dbReference type="SUPFAM" id="SSF56112">
    <property type="entry name" value="Protein kinase-like (PK-like)"/>
    <property type="match status" value="1"/>
</dbReference>
<organism evidence="14 15">
    <name type="scientific">Monosiga brevicollis</name>
    <name type="common">Choanoflagellate</name>
    <dbReference type="NCBI Taxonomy" id="81824"/>
    <lineage>
        <taxon>Eukaryota</taxon>
        <taxon>Choanoflagellata</taxon>
        <taxon>Craspedida</taxon>
        <taxon>Salpingoecidae</taxon>
        <taxon>Monosiga</taxon>
    </lineage>
</organism>
<keyword evidence="4" id="KW-0597">Phosphoprotein</keyword>
<dbReference type="KEGG" id="mbr:MONBRDRAFT_32484"/>
<evidence type="ECO:0000256" key="12">
    <source>
        <dbReference type="PROSITE-ProRule" id="PRU10141"/>
    </source>
</evidence>
<comment type="catalytic activity">
    <reaction evidence="10">
        <text>L-threonyl-[protein] + ATP = O-phospho-L-threonyl-[protein] + ADP + H(+)</text>
        <dbReference type="Rhea" id="RHEA:46608"/>
        <dbReference type="Rhea" id="RHEA-COMP:11060"/>
        <dbReference type="Rhea" id="RHEA-COMP:11605"/>
        <dbReference type="ChEBI" id="CHEBI:15378"/>
        <dbReference type="ChEBI" id="CHEBI:30013"/>
        <dbReference type="ChEBI" id="CHEBI:30616"/>
        <dbReference type="ChEBI" id="CHEBI:61977"/>
        <dbReference type="ChEBI" id="CHEBI:456216"/>
        <dbReference type="EC" id="2.7.11.17"/>
    </reaction>
</comment>
<keyword evidence="3" id="KW-0723">Serine/threonine-protein kinase</keyword>
<dbReference type="GO" id="GO:0005524">
    <property type="term" value="F:ATP binding"/>
    <property type="evidence" value="ECO:0007669"/>
    <property type="project" value="UniProtKB-UniRule"/>
</dbReference>
<dbReference type="InterPro" id="IPR000719">
    <property type="entry name" value="Prot_kinase_dom"/>
</dbReference>
<dbReference type="GO" id="GO:0005516">
    <property type="term" value="F:calmodulin binding"/>
    <property type="evidence" value="ECO:0000318"/>
    <property type="project" value="GO_Central"/>
</dbReference>
<keyword evidence="7" id="KW-0418">Kinase</keyword>
<dbReference type="InParanoid" id="A9UZT1"/>
<dbReference type="GO" id="GO:0043005">
    <property type="term" value="C:neuron projection"/>
    <property type="evidence" value="ECO:0000318"/>
    <property type="project" value="GO_Central"/>
</dbReference>
<dbReference type="FunFam" id="3.30.200.20:FF:000051">
    <property type="entry name" value="Peripheral plasma membrane protein CASK isoform B"/>
    <property type="match status" value="1"/>
</dbReference>
<dbReference type="EC" id="2.7.11.17" evidence="2"/>
<dbReference type="InterPro" id="IPR008271">
    <property type="entry name" value="Ser/Thr_kinase_AS"/>
</dbReference>
<dbReference type="RefSeq" id="XP_001745863.1">
    <property type="nucleotide sequence ID" value="XM_001745811.1"/>
</dbReference>
<evidence type="ECO:0000256" key="2">
    <source>
        <dbReference type="ARBA" id="ARBA00012434"/>
    </source>
</evidence>
<dbReference type="InterPro" id="IPR032710">
    <property type="entry name" value="NTF2-like_dom_sf"/>
</dbReference>
<dbReference type="InterPro" id="IPR011009">
    <property type="entry name" value="Kinase-like_dom_sf"/>
</dbReference>
<evidence type="ECO:0000256" key="10">
    <source>
        <dbReference type="ARBA" id="ARBA00047307"/>
    </source>
</evidence>
<comment type="similarity">
    <text evidence="1">Belongs to the protein kinase superfamily. CAMK Ser/Thr protein kinase family. CaMK subfamily.</text>
</comment>
<dbReference type="FunCoup" id="A9UZT1">
    <property type="interactions" value="949"/>
</dbReference>
<keyword evidence="6 12" id="KW-0547">Nucleotide-binding</keyword>
<evidence type="ECO:0000259" key="13">
    <source>
        <dbReference type="PROSITE" id="PS50011"/>
    </source>
</evidence>
<evidence type="ECO:0000256" key="6">
    <source>
        <dbReference type="ARBA" id="ARBA00022741"/>
    </source>
</evidence>
<dbReference type="GO" id="GO:0004683">
    <property type="term" value="F:calcium/calmodulin-dependent protein kinase activity"/>
    <property type="evidence" value="ECO:0000318"/>
    <property type="project" value="GO_Central"/>
</dbReference>
<dbReference type="Gene3D" id="3.30.200.20">
    <property type="entry name" value="Phosphorylase Kinase, domain 1"/>
    <property type="match status" value="1"/>
</dbReference>
<evidence type="ECO:0000256" key="5">
    <source>
        <dbReference type="ARBA" id="ARBA00022679"/>
    </source>
</evidence>
<keyword evidence="8 12" id="KW-0067">ATP-binding</keyword>
<keyword evidence="15" id="KW-1185">Reference proteome</keyword>
<dbReference type="STRING" id="81824.A9UZT1"/>
<evidence type="ECO:0000256" key="3">
    <source>
        <dbReference type="ARBA" id="ARBA00022527"/>
    </source>
</evidence>
<evidence type="ECO:0000313" key="14">
    <source>
        <dbReference type="EMBL" id="EDQ89287.1"/>
    </source>
</evidence>
<proteinExistence type="inferred from homology"/>
<dbReference type="GO" id="GO:1903076">
    <property type="term" value="P:regulation of protein localization to plasma membrane"/>
    <property type="evidence" value="ECO:0000318"/>
    <property type="project" value="GO_Central"/>
</dbReference>
<dbReference type="OMA" id="QSVQHCH"/>
<evidence type="ECO:0000256" key="7">
    <source>
        <dbReference type="ARBA" id="ARBA00022777"/>
    </source>
</evidence>
<dbReference type="Gene3D" id="1.10.510.10">
    <property type="entry name" value="Transferase(Phosphotransferase) domain 1"/>
    <property type="match status" value="1"/>
</dbReference>
<dbReference type="PANTHER" id="PTHR24347">
    <property type="entry name" value="SERINE/THREONINE-PROTEIN KINASE"/>
    <property type="match status" value="1"/>
</dbReference>
<evidence type="ECO:0000313" key="15">
    <source>
        <dbReference type="Proteomes" id="UP000001357"/>
    </source>
</evidence>
<dbReference type="Pfam" id="PF00069">
    <property type="entry name" value="Pkinase"/>
    <property type="match status" value="1"/>
</dbReference>
<keyword evidence="5" id="KW-0808">Transferase</keyword>
<reference evidence="14 15" key="1">
    <citation type="journal article" date="2008" name="Nature">
        <title>The genome of the choanoflagellate Monosiga brevicollis and the origin of metazoans.</title>
        <authorList>
            <consortium name="JGI Sequencing"/>
            <person name="King N."/>
            <person name="Westbrook M.J."/>
            <person name="Young S.L."/>
            <person name="Kuo A."/>
            <person name="Abedin M."/>
            <person name="Chapman J."/>
            <person name="Fairclough S."/>
            <person name="Hellsten U."/>
            <person name="Isogai Y."/>
            <person name="Letunic I."/>
            <person name="Marr M."/>
            <person name="Pincus D."/>
            <person name="Putnam N."/>
            <person name="Rokas A."/>
            <person name="Wright K.J."/>
            <person name="Zuzow R."/>
            <person name="Dirks W."/>
            <person name="Good M."/>
            <person name="Goodstein D."/>
            <person name="Lemons D."/>
            <person name="Li W."/>
            <person name="Lyons J.B."/>
            <person name="Morris A."/>
            <person name="Nichols S."/>
            <person name="Richter D.J."/>
            <person name="Salamov A."/>
            <person name="Bork P."/>
            <person name="Lim W.A."/>
            <person name="Manning G."/>
            <person name="Miller W.T."/>
            <person name="McGinnis W."/>
            <person name="Shapiro H."/>
            <person name="Tjian R."/>
            <person name="Grigoriev I.V."/>
            <person name="Rokhsar D."/>
        </authorList>
    </citation>
    <scope>NUCLEOTIDE SEQUENCE [LARGE SCALE GENOMIC DNA]</scope>
    <source>
        <strain evidence="15">MX1 / ATCC 50154</strain>
    </source>
</reference>
<sequence>MAQFTDVYDCDFNDKGTVLGKGAFSIVHRCVNKATGEVCAVKVINTAKVKSSDIAKIEREIAICTMLKHDHIVRLRNHYKDRTHYYLVFEYVSGGELFDEIVTRSFYNEKDARDCMYQILVGLQHCHERNIIHRDLKPENLLLASREKDAPVKITDFGLAVLMENGPSYFGFAGTPGYLSPEVIKRQAYDTQVDVFACGTILYILLCGYPPFWDDNQQALYEQIKRGSYDYPSPEWDTVTPEAKDLIDRMLTTNPTRRITVAEALKHPWLADASVPSTVHRQTTIDELQRFNARRKLKGSVKAVMGVGRMLSLTAAASMFMRKGNRGASEPGVVQQETITSTDTAAEKDTLALLTANQRLFKAILFRDWSTYKFVSPTTPDCSQSRFSYLTTCTTLFRELVDEDVTCFEPEAKGYLIEGLNFHKFYFENLPRRDSSQVNTTIIDPKVKLMGDSAITTYVRLTQSIDKDGAPRTQRSEETRVWTRAADSPHGWKNVHFHRSGDASA</sequence>
<evidence type="ECO:0000256" key="11">
    <source>
        <dbReference type="ARBA" id="ARBA00047430"/>
    </source>
</evidence>
<comment type="catalytic activity">
    <reaction evidence="11">
        <text>L-seryl-[protein] + ATP = O-phospho-L-seryl-[protein] + ADP + H(+)</text>
        <dbReference type="Rhea" id="RHEA:17989"/>
        <dbReference type="Rhea" id="RHEA-COMP:9863"/>
        <dbReference type="Rhea" id="RHEA-COMP:11604"/>
        <dbReference type="ChEBI" id="CHEBI:15378"/>
        <dbReference type="ChEBI" id="CHEBI:29999"/>
        <dbReference type="ChEBI" id="CHEBI:30616"/>
        <dbReference type="ChEBI" id="CHEBI:83421"/>
        <dbReference type="ChEBI" id="CHEBI:456216"/>
        <dbReference type="EC" id="2.7.11.17"/>
    </reaction>
</comment>
<dbReference type="Gene3D" id="3.10.450.50">
    <property type="match status" value="1"/>
</dbReference>
<dbReference type="AlphaFoldDB" id="A9UZT1"/>
<feature type="domain" description="Protein kinase" evidence="13">
    <location>
        <begin position="13"/>
        <end position="270"/>
    </location>
</feature>
<keyword evidence="9" id="KW-0112">Calmodulin-binding</keyword>
<dbReference type="PROSITE" id="PS00108">
    <property type="entry name" value="PROTEIN_KINASE_ST"/>
    <property type="match status" value="1"/>
</dbReference>
<dbReference type="SMART" id="SM00220">
    <property type="entry name" value="S_TKc"/>
    <property type="match status" value="1"/>
</dbReference>
<evidence type="ECO:0000256" key="8">
    <source>
        <dbReference type="ARBA" id="ARBA00022840"/>
    </source>
</evidence>
<evidence type="ECO:0000256" key="1">
    <source>
        <dbReference type="ARBA" id="ARBA00005354"/>
    </source>
</evidence>
<dbReference type="FunFam" id="1.10.510.10:FF:000001">
    <property type="entry name" value="Calcium/calmodulin-dependent protein kinase type II subunit delta"/>
    <property type="match status" value="1"/>
</dbReference>
<dbReference type="Gene3D" id="6.10.140.620">
    <property type="match status" value="1"/>
</dbReference>
<dbReference type="GO" id="GO:0005737">
    <property type="term" value="C:cytoplasm"/>
    <property type="evidence" value="ECO:0000318"/>
    <property type="project" value="GO_Central"/>
</dbReference>
<accession>A9UZT1</accession>
<evidence type="ECO:0000256" key="9">
    <source>
        <dbReference type="ARBA" id="ARBA00022860"/>
    </source>
</evidence>
<protein>
    <recommendedName>
        <fullName evidence="2">calcium/calmodulin-dependent protein kinase</fullName>
        <ecNumber evidence="2">2.7.11.17</ecNumber>
    </recommendedName>
</protein>
<dbReference type="PROSITE" id="PS00107">
    <property type="entry name" value="PROTEIN_KINASE_ATP"/>
    <property type="match status" value="1"/>
</dbReference>
<dbReference type="PROSITE" id="PS50011">
    <property type="entry name" value="PROTEIN_KINASE_DOM"/>
    <property type="match status" value="1"/>
</dbReference>